<dbReference type="PANTHER" id="PTHR43549">
    <property type="entry name" value="MULTIDRUG RESISTANCE PROTEIN YPNP-RELATED"/>
    <property type="match status" value="1"/>
</dbReference>
<feature type="transmembrane region" description="Helical" evidence="7">
    <location>
        <begin position="412"/>
        <end position="434"/>
    </location>
</feature>
<keyword evidence="4 7" id="KW-0812">Transmembrane</keyword>
<dbReference type="RefSeq" id="WP_123713311.1">
    <property type="nucleotide sequence ID" value="NZ_RKHR01000005.1"/>
</dbReference>
<evidence type="ECO:0000256" key="2">
    <source>
        <dbReference type="ARBA" id="ARBA00022448"/>
    </source>
</evidence>
<comment type="caution">
    <text evidence="8">The sequence shown here is derived from an EMBL/GenBank/DDBJ whole genome shotgun (WGS) entry which is preliminary data.</text>
</comment>
<organism evidence="8 9">
    <name type="scientific">Sinobacterium caligoides</name>
    <dbReference type="NCBI Taxonomy" id="933926"/>
    <lineage>
        <taxon>Bacteria</taxon>
        <taxon>Pseudomonadati</taxon>
        <taxon>Pseudomonadota</taxon>
        <taxon>Gammaproteobacteria</taxon>
        <taxon>Cellvibrionales</taxon>
        <taxon>Spongiibacteraceae</taxon>
        <taxon>Sinobacterium</taxon>
    </lineage>
</organism>
<dbReference type="EMBL" id="RKHR01000005">
    <property type="protein sequence ID" value="ROS00353.1"/>
    <property type="molecule type" value="Genomic_DNA"/>
</dbReference>
<feature type="transmembrane region" description="Helical" evidence="7">
    <location>
        <begin position="91"/>
        <end position="111"/>
    </location>
</feature>
<dbReference type="Pfam" id="PF01554">
    <property type="entry name" value="MatE"/>
    <property type="match status" value="2"/>
</dbReference>
<dbReference type="InterPro" id="IPR048279">
    <property type="entry name" value="MdtK-like"/>
</dbReference>
<evidence type="ECO:0000256" key="6">
    <source>
        <dbReference type="ARBA" id="ARBA00023136"/>
    </source>
</evidence>
<dbReference type="NCBIfam" id="TIGR00797">
    <property type="entry name" value="matE"/>
    <property type="match status" value="1"/>
</dbReference>
<evidence type="ECO:0000256" key="5">
    <source>
        <dbReference type="ARBA" id="ARBA00022989"/>
    </source>
</evidence>
<evidence type="ECO:0000256" key="4">
    <source>
        <dbReference type="ARBA" id="ARBA00022692"/>
    </source>
</evidence>
<evidence type="ECO:0000256" key="1">
    <source>
        <dbReference type="ARBA" id="ARBA00004429"/>
    </source>
</evidence>
<keyword evidence="3" id="KW-1003">Cell membrane</keyword>
<accession>A0A3N2DKM6</accession>
<dbReference type="GO" id="GO:0005886">
    <property type="term" value="C:plasma membrane"/>
    <property type="evidence" value="ECO:0007669"/>
    <property type="project" value="UniProtKB-SubCell"/>
</dbReference>
<reference evidence="8 9" key="1">
    <citation type="submission" date="2018-11" db="EMBL/GenBank/DDBJ databases">
        <title>Genomic Encyclopedia of Type Strains, Phase IV (KMG-IV): sequencing the most valuable type-strain genomes for metagenomic binning, comparative biology and taxonomic classification.</title>
        <authorList>
            <person name="Goeker M."/>
        </authorList>
    </citation>
    <scope>NUCLEOTIDE SEQUENCE [LARGE SCALE GENOMIC DNA]</scope>
    <source>
        <strain evidence="8 9">DSM 100316</strain>
    </source>
</reference>
<evidence type="ECO:0000313" key="8">
    <source>
        <dbReference type="EMBL" id="ROS00353.1"/>
    </source>
</evidence>
<feature type="transmembrane region" description="Helical" evidence="7">
    <location>
        <begin position="317"/>
        <end position="337"/>
    </location>
</feature>
<comment type="subcellular location">
    <subcellularLocation>
        <location evidence="1">Cell inner membrane</location>
        <topology evidence="1">Multi-pass membrane protein</topology>
    </subcellularLocation>
</comment>
<evidence type="ECO:0000256" key="7">
    <source>
        <dbReference type="SAM" id="Phobius"/>
    </source>
</evidence>
<feature type="transmembrane region" description="Helical" evidence="7">
    <location>
        <begin position="386"/>
        <end position="406"/>
    </location>
</feature>
<keyword evidence="2" id="KW-0813">Transport</keyword>
<feature type="transmembrane region" description="Helical" evidence="7">
    <location>
        <begin position="357"/>
        <end position="374"/>
    </location>
</feature>
<protein>
    <submittedName>
        <fullName evidence="8">Putative MATE family efflux protein</fullName>
    </submittedName>
</protein>
<gene>
    <name evidence="8" type="ORF">EDC56_3004</name>
</gene>
<dbReference type="GO" id="GO:0015297">
    <property type="term" value="F:antiporter activity"/>
    <property type="evidence" value="ECO:0007669"/>
    <property type="project" value="InterPro"/>
</dbReference>
<feature type="transmembrane region" description="Helical" evidence="7">
    <location>
        <begin position="131"/>
        <end position="151"/>
    </location>
</feature>
<dbReference type="PIRSF" id="PIRSF006603">
    <property type="entry name" value="DinF"/>
    <property type="match status" value="1"/>
</dbReference>
<sequence length="452" mass="47379">MTGSFTEGSINRQLIIMTASSVVGMLSMFSVAIVDMFFLSLLDDVDILAGVGFAGSLLFICGALGIGFSVSTGVLVSQAIGRGGKAEGAEYFSVVFAIAMALSAGVALLLWPNLDSLLTLLGASSGAKHQALLYMAIVLPSMPLATLGMVNSSGLRCAADPAWAMKLSLTASLINLILDPLLIFGLDLGLQGAAWATVGARVTSFLLGIWILSHRHQLLKVVNLALIRQHFRAFFRIAGPALVTNLATPVGGIVVMTYLAPFGSEAVAGSTLVGSLSPLLFAVFFSLSGAAGPIIGQNIGAKRFDRVGQVIRAGMQLISAYTLLTWALLAALCPLFIKLYGATGDSAIMIETFCYYQIPLASGLGFLALANTVFNNCGRPLWSTGFNVLRSTLATWLFCHFGATLLGAQGVVIGSSLTMLLFGLSALMLALRLLRRQQASLTQPEPGEQASC</sequence>
<keyword evidence="6 7" id="KW-0472">Membrane</keyword>
<dbReference type="PANTHER" id="PTHR43549:SF3">
    <property type="entry name" value="MULTIDRUG RESISTANCE PROTEIN YPNP-RELATED"/>
    <property type="match status" value="1"/>
</dbReference>
<feature type="transmembrane region" description="Helical" evidence="7">
    <location>
        <begin position="192"/>
        <end position="212"/>
    </location>
</feature>
<feature type="transmembrane region" description="Helical" evidence="7">
    <location>
        <begin position="279"/>
        <end position="296"/>
    </location>
</feature>
<dbReference type="InterPro" id="IPR002528">
    <property type="entry name" value="MATE_fam"/>
</dbReference>
<dbReference type="Proteomes" id="UP000275394">
    <property type="component" value="Unassembled WGS sequence"/>
</dbReference>
<feature type="transmembrane region" description="Helical" evidence="7">
    <location>
        <begin position="163"/>
        <end position="186"/>
    </location>
</feature>
<evidence type="ECO:0000313" key="9">
    <source>
        <dbReference type="Proteomes" id="UP000275394"/>
    </source>
</evidence>
<dbReference type="InterPro" id="IPR052031">
    <property type="entry name" value="Membrane_Transporter-Flippase"/>
</dbReference>
<feature type="transmembrane region" description="Helical" evidence="7">
    <location>
        <begin position="47"/>
        <end position="70"/>
    </location>
</feature>
<dbReference type="AlphaFoldDB" id="A0A3N2DKM6"/>
<proteinExistence type="predicted"/>
<keyword evidence="5 7" id="KW-1133">Transmembrane helix</keyword>
<name>A0A3N2DKM6_9GAMM</name>
<dbReference type="GO" id="GO:0042910">
    <property type="term" value="F:xenobiotic transmembrane transporter activity"/>
    <property type="evidence" value="ECO:0007669"/>
    <property type="project" value="InterPro"/>
</dbReference>
<keyword evidence="9" id="KW-1185">Reference proteome</keyword>
<evidence type="ECO:0000256" key="3">
    <source>
        <dbReference type="ARBA" id="ARBA00022475"/>
    </source>
</evidence>
<dbReference type="OrthoDB" id="9806302at2"/>
<feature type="transmembrane region" description="Helical" evidence="7">
    <location>
        <begin position="14"/>
        <end position="41"/>
    </location>
</feature>
<feature type="transmembrane region" description="Helical" evidence="7">
    <location>
        <begin position="233"/>
        <end position="259"/>
    </location>
</feature>